<dbReference type="AlphaFoldDB" id="A0AB33KCX9"/>
<organism evidence="2">
    <name type="scientific">Kitasatospora sp. CMC57</name>
    <dbReference type="NCBI Taxonomy" id="3231513"/>
    <lineage>
        <taxon>Bacteria</taxon>
        <taxon>Bacillati</taxon>
        <taxon>Actinomycetota</taxon>
        <taxon>Actinomycetes</taxon>
        <taxon>Kitasatosporales</taxon>
        <taxon>Streptomycetaceae</taxon>
        <taxon>Kitasatospora</taxon>
    </lineage>
</organism>
<sequence>MRGEPGCEAVGGSFGQDIDRAAAFDVDQDRAVVVALAQGEVVDAEHPHRPGLRVRQGSDQADQSIAADPDCQVPGEPGAGPAAQSERDRLADLPQRHRAAAMTERQARYLLGEGPLPALGGIAEEPADPQVQHQLLPTDRRVADPSLVAAVHAPGPGSAAWALRLRRPTPSMDPYGPAHRSNQVHLQQRELGKQDSQEPRDRHPS</sequence>
<name>A0AB33KCX9_9ACTN</name>
<feature type="region of interest" description="Disordered" evidence="1">
    <location>
        <begin position="165"/>
        <end position="205"/>
    </location>
</feature>
<evidence type="ECO:0000313" key="2">
    <source>
        <dbReference type="EMBL" id="BFP49240.1"/>
    </source>
</evidence>
<protein>
    <submittedName>
        <fullName evidence="2">Uncharacterized protein</fullName>
    </submittedName>
</protein>
<feature type="region of interest" description="Disordered" evidence="1">
    <location>
        <begin position="43"/>
        <end position="102"/>
    </location>
</feature>
<accession>A0AB33KCX9</accession>
<reference evidence="2" key="1">
    <citation type="submission" date="2024-07" db="EMBL/GenBank/DDBJ databases">
        <title>Complete genome sequences of cellulolytic bacteria, Kitasatospora sp. CMC57 and Streptomyces sp. CMC78, isolated from Japanese agricultural soil.</title>
        <authorList>
            <person name="Hashimoto T."/>
            <person name="Ito M."/>
            <person name="Iwamoto M."/>
            <person name="Fukahori D."/>
            <person name="Shoda T."/>
            <person name="Sakoda M."/>
            <person name="Morohoshi T."/>
            <person name="Mitsuboshi M."/>
            <person name="Nishizawa T."/>
        </authorList>
    </citation>
    <scope>NUCLEOTIDE SEQUENCE</scope>
    <source>
        <strain evidence="2">CMC57</strain>
    </source>
</reference>
<evidence type="ECO:0000256" key="1">
    <source>
        <dbReference type="SAM" id="MobiDB-lite"/>
    </source>
</evidence>
<proteinExistence type="predicted"/>
<feature type="compositionally biased region" description="Basic and acidic residues" evidence="1">
    <location>
        <begin position="187"/>
        <end position="205"/>
    </location>
</feature>
<gene>
    <name evidence="2" type="ORF">KCMC57_56080</name>
</gene>
<feature type="compositionally biased region" description="Basic and acidic residues" evidence="1">
    <location>
        <begin position="85"/>
        <end position="95"/>
    </location>
</feature>
<dbReference type="EMBL" id="AP035881">
    <property type="protein sequence ID" value="BFP49240.1"/>
    <property type="molecule type" value="Genomic_DNA"/>
</dbReference>